<keyword evidence="2" id="KW-1185">Reference proteome</keyword>
<organism evidence="1 2">
    <name type="scientific">Paractinoplanes rishiriensis</name>
    <dbReference type="NCBI Taxonomy" id="1050105"/>
    <lineage>
        <taxon>Bacteria</taxon>
        <taxon>Bacillati</taxon>
        <taxon>Actinomycetota</taxon>
        <taxon>Actinomycetes</taxon>
        <taxon>Micromonosporales</taxon>
        <taxon>Micromonosporaceae</taxon>
        <taxon>Paractinoplanes</taxon>
    </lineage>
</organism>
<comment type="caution">
    <text evidence="1">The sequence shown here is derived from an EMBL/GenBank/DDBJ whole genome shotgun (WGS) entry which is preliminary data.</text>
</comment>
<protein>
    <recommendedName>
        <fullName evidence="3">Extracellular solute-binding protein</fullName>
    </recommendedName>
</protein>
<gene>
    <name evidence="1" type="ORF">Ari01nite_91270</name>
</gene>
<evidence type="ECO:0008006" key="3">
    <source>
        <dbReference type="Google" id="ProtNLM"/>
    </source>
</evidence>
<dbReference type="PROSITE" id="PS51318">
    <property type="entry name" value="TAT"/>
    <property type="match status" value="1"/>
</dbReference>
<dbReference type="AlphaFoldDB" id="A0A919N2S5"/>
<dbReference type="InterPro" id="IPR006311">
    <property type="entry name" value="TAT_signal"/>
</dbReference>
<dbReference type="Proteomes" id="UP000636960">
    <property type="component" value="Unassembled WGS sequence"/>
</dbReference>
<sequence length="392" mass="42306">MPRPALTRRTLLTTLGAGVAGGLALAWQARGDRAPEPGANRPIQVHGGTEFGGARSSALRVWTERPRVRSRGLTATYVNAGESSDIQLAGIQNLLNRAPEYADLLIVDAEHLPGLVAAGQVVPFADLDRTWLVEDLGCIGRIADRCVVGDEVCALPLNTDFPLLAFNTARFGDPGVLDTLRTLTGAEFWTTALDLVTRANGPAGTRRILLQTGPYEGFTACLTELVAAFGTLDPIKRIFPRGTFDLGGGTEKTTFDALEEDRAVAARLWPSQCRDLTRHLPAAEAGAAIYEFVPIPGGVLGGQVIAVGKRSPLADSARELAVHLAGAASQWQLNYNAGYVPTIAEMYADEQLRTELYGIDDGHLDACTLRPQRADYEDWSSRFREETRNRLS</sequence>
<name>A0A919N2S5_9ACTN</name>
<dbReference type="SUPFAM" id="SSF53850">
    <property type="entry name" value="Periplasmic binding protein-like II"/>
    <property type="match status" value="1"/>
</dbReference>
<evidence type="ECO:0000313" key="1">
    <source>
        <dbReference type="EMBL" id="GIF01663.1"/>
    </source>
</evidence>
<evidence type="ECO:0000313" key="2">
    <source>
        <dbReference type="Proteomes" id="UP000636960"/>
    </source>
</evidence>
<dbReference type="RefSeq" id="WP_203790503.1">
    <property type="nucleotide sequence ID" value="NZ_BOMV01000109.1"/>
</dbReference>
<dbReference type="EMBL" id="BOMV01000109">
    <property type="protein sequence ID" value="GIF01663.1"/>
    <property type="molecule type" value="Genomic_DNA"/>
</dbReference>
<accession>A0A919N2S5</accession>
<reference evidence="1" key="1">
    <citation type="submission" date="2021-01" db="EMBL/GenBank/DDBJ databases">
        <title>Whole genome shotgun sequence of Actinoplanes rishiriensis NBRC 108556.</title>
        <authorList>
            <person name="Komaki H."/>
            <person name="Tamura T."/>
        </authorList>
    </citation>
    <scope>NUCLEOTIDE SEQUENCE</scope>
    <source>
        <strain evidence="1">NBRC 108556</strain>
    </source>
</reference>
<proteinExistence type="predicted"/>
<dbReference type="Gene3D" id="3.40.190.10">
    <property type="entry name" value="Periplasmic binding protein-like II"/>
    <property type="match status" value="1"/>
</dbReference>